<reference evidence="3" key="1">
    <citation type="journal article" date="2012" name="PLoS Genet.">
        <title>The genomes of the fungal plant pathogens Cladosporium fulvum and Dothistroma septosporum reveal adaptation to different hosts and lifestyles but also signatures of common ancestry.</title>
        <authorList>
            <person name="de Wit P.J.G.M."/>
            <person name="van der Burgt A."/>
            <person name="Oekmen B."/>
            <person name="Stergiopoulos I."/>
            <person name="Abd-Elsalam K.A."/>
            <person name="Aerts A.L."/>
            <person name="Bahkali A.H."/>
            <person name="Beenen H.G."/>
            <person name="Chettri P."/>
            <person name="Cox M.P."/>
            <person name="Datema E."/>
            <person name="de Vries R.P."/>
            <person name="Dhillon B."/>
            <person name="Ganley A.R."/>
            <person name="Griffiths S.A."/>
            <person name="Guo Y."/>
            <person name="Hamelin R.C."/>
            <person name="Henrissat B."/>
            <person name="Kabir M.S."/>
            <person name="Jashni M.K."/>
            <person name="Kema G."/>
            <person name="Klaubauf S."/>
            <person name="Lapidus A."/>
            <person name="Levasseur A."/>
            <person name="Lindquist E."/>
            <person name="Mehrabi R."/>
            <person name="Ohm R.A."/>
            <person name="Owen T.J."/>
            <person name="Salamov A."/>
            <person name="Schwelm A."/>
            <person name="Schijlen E."/>
            <person name="Sun H."/>
            <person name="van den Burg H.A."/>
            <person name="van Ham R.C.H.J."/>
            <person name="Zhang S."/>
            <person name="Goodwin S.B."/>
            <person name="Grigoriev I.V."/>
            <person name="Collemare J."/>
            <person name="Bradshaw R.E."/>
        </authorList>
    </citation>
    <scope>NUCLEOTIDE SEQUENCE [LARGE SCALE GENOMIC DNA]</scope>
    <source>
        <strain evidence="3">NZE10 / CBS 128990</strain>
    </source>
</reference>
<feature type="compositionally biased region" description="Polar residues" evidence="1">
    <location>
        <begin position="53"/>
        <end position="65"/>
    </location>
</feature>
<dbReference type="Proteomes" id="UP000016933">
    <property type="component" value="Unassembled WGS sequence"/>
</dbReference>
<dbReference type="EMBL" id="KB446545">
    <property type="protein sequence ID" value="EME39374.1"/>
    <property type="molecule type" value="Genomic_DNA"/>
</dbReference>
<proteinExistence type="predicted"/>
<evidence type="ECO:0000313" key="2">
    <source>
        <dbReference type="EMBL" id="EME39374.1"/>
    </source>
</evidence>
<feature type="compositionally biased region" description="Polar residues" evidence="1">
    <location>
        <begin position="97"/>
        <end position="109"/>
    </location>
</feature>
<evidence type="ECO:0000313" key="3">
    <source>
        <dbReference type="Proteomes" id="UP000016933"/>
    </source>
</evidence>
<sequence>MKASTIAKLTALPAGQFAMGQGDAAGYIAVHPSIVTVTSLHTTTATRLITVYTNAPSPGSSLKTESNTTSRTGTRNGTTSSLGLLGPRPTAIGTRLQPISTTRFLNPNGTAPPGPSSTASHLSTSTPHPTDPSLHTVQMTSVCGDWGCAYAPVSSASIIATSSPVTTSFQWVCPTCLFNVGQQDSTTTAAESTATRGNMAAYFGTPTGQATRCSFLDRDSNGQMTGTRQRCSTIWAVAEGSHTIFEIASTSTGE</sequence>
<feature type="compositionally biased region" description="Polar residues" evidence="1">
    <location>
        <begin position="116"/>
        <end position="133"/>
    </location>
</feature>
<dbReference type="OMA" id="WGCAYAP"/>
<dbReference type="OrthoDB" id="10425289at2759"/>
<feature type="compositionally biased region" description="Low complexity" evidence="1">
    <location>
        <begin position="66"/>
        <end position="86"/>
    </location>
</feature>
<feature type="region of interest" description="Disordered" evidence="1">
    <location>
        <begin position="53"/>
        <end position="133"/>
    </location>
</feature>
<dbReference type="AlphaFoldDB" id="M2Y245"/>
<dbReference type="HOGENOM" id="CLU_1094251_0_0_1"/>
<reference evidence="2 3" key="2">
    <citation type="journal article" date="2012" name="PLoS Pathog.">
        <title>Diverse lifestyles and strategies of plant pathogenesis encoded in the genomes of eighteen Dothideomycetes fungi.</title>
        <authorList>
            <person name="Ohm R.A."/>
            <person name="Feau N."/>
            <person name="Henrissat B."/>
            <person name="Schoch C.L."/>
            <person name="Horwitz B.A."/>
            <person name="Barry K.W."/>
            <person name="Condon B.J."/>
            <person name="Copeland A.C."/>
            <person name="Dhillon B."/>
            <person name="Glaser F."/>
            <person name="Hesse C.N."/>
            <person name="Kosti I."/>
            <person name="LaButti K."/>
            <person name="Lindquist E.A."/>
            <person name="Lucas S."/>
            <person name="Salamov A.A."/>
            <person name="Bradshaw R.E."/>
            <person name="Ciuffetti L."/>
            <person name="Hamelin R.C."/>
            <person name="Kema G.H.J."/>
            <person name="Lawrence C."/>
            <person name="Scott J.A."/>
            <person name="Spatafora J.W."/>
            <person name="Turgeon B.G."/>
            <person name="de Wit P.J.G.M."/>
            <person name="Zhong S."/>
            <person name="Goodwin S.B."/>
            <person name="Grigoriev I.V."/>
        </authorList>
    </citation>
    <scope>NUCLEOTIDE SEQUENCE [LARGE SCALE GENOMIC DNA]</scope>
    <source>
        <strain evidence="3">NZE10 / CBS 128990</strain>
    </source>
</reference>
<gene>
    <name evidence="2" type="ORF">DOTSEDRAFT_38578</name>
</gene>
<name>M2Y245_DOTSN</name>
<keyword evidence="3" id="KW-1185">Reference proteome</keyword>
<organism evidence="2 3">
    <name type="scientific">Dothistroma septosporum (strain NZE10 / CBS 128990)</name>
    <name type="common">Red band needle blight fungus</name>
    <name type="synonym">Mycosphaerella pini</name>
    <dbReference type="NCBI Taxonomy" id="675120"/>
    <lineage>
        <taxon>Eukaryota</taxon>
        <taxon>Fungi</taxon>
        <taxon>Dikarya</taxon>
        <taxon>Ascomycota</taxon>
        <taxon>Pezizomycotina</taxon>
        <taxon>Dothideomycetes</taxon>
        <taxon>Dothideomycetidae</taxon>
        <taxon>Mycosphaerellales</taxon>
        <taxon>Mycosphaerellaceae</taxon>
        <taxon>Dothistroma</taxon>
    </lineage>
</organism>
<protein>
    <submittedName>
        <fullName evidence="2">Uncharacterized protein</fullName>
    </submittedName>
</protein>
<evidence type="ECO:0000256" key="1">
    <source>
        <dbReference type="SAM" id="MobiDB-lite"/>
    </source>
</evidence>
<accession>M2Y245</accession>